<dbReference type="GO" id="GO:0003824">
    <property type="term" value="F:catalytic activity"/>
    <property type="evidence" value="ECO:0007669"/>
    <property type="project" value="InterPro"/>
</dbReference>
<dbReference type="Proteomes" id="UP000249453">
    <property type="component" value="Unassembled WGS sequence"/>
</dbReference>
<evidence type="ECO:0000313" key="3">
    <source>
        <dbReference type="EMBL" id="RAK31137.1"/>
    </source>
</evidence>
<evidence type="ECO:0000259" key="2">
    <source>
        <dbReference type="Pfam" id="PF01425"/>
    </source>
</evidence>
<dbReference type="OrthoDB" id="9777859at2"/>
<dbReference type="EMBL" id="QLMK01000003">
    <property type="protein sequence ID" value="RAK31137.1"/>
    <property type="molecule type" value="Genomic_DNA"/>
</dbReference>
<accession>A0A364JXD9</accession>
<dbReference type="Pfam" id="PF01425">
    <property type="entry name" value="Amidase"/>
    <property type="match status" value="1"/>
</dbReference>
<dbReference type="InterPro" id="IPR000120">
    <property type="entry name" value="Amidase"/>
</dbReference>
<dbReference type="SUPFAM" id="SSF75304">
    <property type="entry name" value="Amidase signature (AS) enzymes"/>
    <property type="match status" value="1"/>
</dbReference>
<dbReference type="Gene3D" id="3.90.1300.10">
    <property type="entry name" value="Amidase signature (AS) domain"/>
    <property type="match status" value="1"/>
</dbReference>
<reference evidence="3 4" key="1">
    <citation type="submission" date="2018-06" db="EMBL/GenBank/DDBJ databases">
        <title>Genomic Encyclopedia of Type Strains, Phase IV (KMG-IV): sequencing the most valuable type-strain genomes for metagenomic binning, comparative biology and taxonomic classification.</title>
        <authorList>
            <person name="Goeker M."/>
        </authorList>
    </citation>
    <scope>NUCLEOTIDE SEQUENCE [LARGE SCALE GENOMIC DNA]</scope>
    <source>
        <strain evidence="3 4">DSM 26720</strain>
    </source>
</reference>
<dbReference type="PANTHER" id="PTHR11895">
    <property type="entry name" value="TRANSAMIDASE"/>
    <property type="match status" value="1"/>
</dbReference>
<gene>
    <name evidence="3" type="ORF">C7374_103277</name>
</gene>
<dbReference type="RefSeq" id="WP_111574889.1">
    <property type="nucleotide sequence ID" value="NZ_JBHEEY010000002.1"/>
</dbReference>
<comment type="similarity">
    <text evidence="1">Belongs to the amidase family.</text>
</comment>
<organism evidence="3 4">
    <name type="scientific">Falsochrobactrum ovis</name>
    <dbReference type="NCBI Taxonomy" id="1293442"/>
    <lineage>
        <taxon>Bacteria</taxon>
        <taxon>Pseudomonadati</taxon>
        <taxon>Pseudomonadota</taxon>
        <taxon>Alphaproteobacteria</taxon>
        <taxon>Hyphomicrobiales</taxon>
        <taxon>Brucellaceae</taxon>
        <taxon>Falsochrobactrum</taxon>
    </lineage>
</organism>
<protein>
    <submittedName>
        <fullName evidence="3">Amidase</fullName>
    </submittedName>
</protein>
<sequence length="469" mass="49086">MSGDIKQQDATALATAIAAGILSAQEAMQHALEAAEKWRHLGAISHLNAEQGLENAKALDQDQTSAPFKGVPSLFKDLGGPCAGLPIRLGSQAFADAPPEPDSILAKRLRNAGLNFFGTTTVPEFGLALASKPATGPIARHPFDETLSPSGSSGGAASAVACGIVAIAHATDAGGSIRVPAAACGLVGLKPSRGAIPSGPYFGNYLAGIASEFALCRSVRDAATLLPLLAGKGESFLPDPAMMDGDVRQSLRVGVVSADLANWPIASERMQAVVDAARALEAQGHAIVEIPVEKLEPLIKASACAFDRIISVNLAYAVDAFAIDENKLKPLTRAVAQRGRNFAATTLYAAMNDAVNSTHAFWQIFRDIDVLITPMLASAPLPLGAFAMDHDDVDAHWNKMTAFAPYAALGNISGFPALSMPFGEDADGMPLPIQLMAPIGADALLLNLAKRLEQEQHWRHKFPIAGLNQ</sequence>
<feature type="domain" description="Amidase" evidence="2">
    <location>
        <begin position="31"/>
        <end position="446"/>
    </location>
</feature>
<proteinExistence type="inferred from homology"/>
<dbReference type="PANTHER" id="PTHR11895:SF7">
    <property type="entry name" value="GLUTAMYL-TRNA(GLN) AMIDOTRANSFERASE SUBUNIT A, MITOCHONDRIAL"/>
    <property type="match status" value="1"/>
</dbReference>
<comment type="caution">
    <text evidence="3">The sequence shown here is derived from an EMBL/GenBank/DDBJ whole genome shotgun (WGS) entry which is preliminary data.</text>
</comment>
<name>A0A364JXD9_9HYPH</name>
<dbReference type="AlphaFoldDB" id="A0A364JXD9"/>
<evidence type="ECO:0000256" key="1">
    <source>
        <dbReference type="ARBA" id="ARBA00009199"/>
    </source>
</evidence>
<keyword evidence="4" id="KW-1185">Reference proteome</keyword>
<dbReference type="InterPro" id="IPR036928">
    <property type="entry name" value="AS_sf"/>
</dbReference>
<dbReference type="InterPro" id="IPR023631">
    <property type="entry name" value="Amidase_dom"/>
</dbReference>
<evidence type="ECO:0000313" key="4">
    <source>
        <dbReference type="Proteomes" id="UP000249453"/>
    </source>
</evidence>